<dbReference type="AlphaFoldDB" id="A0AAV7UHZ4"/>
<evidence type="ECO:0000313" key="2">
    <source>
        <dbReference type="EMBL" id="KAJ1187238.1"/>
    </source>
</evidence>
<keyword evidence="3" id="KW-1185">Reference proteome</keyword>
<name>A0AAV7UHZ4_PLEWA</name>
<gene>
    <name evidence="2" type="ORF">NDU88_004017</name>
</gene>
<comment type="caution">
    <text evidence="2">The sequence shown here is derived from an EMBL/GenBank/DDBJ whole genome shotgun (WGS) entry which is preliminary data.</text>
</comment>
<evidence type="ECO:0000313" key="3">
    <source>
        <dbReference type="Proteomes" id="UP001066276"/>
    </source>
</evidence>
<protein>
    <submittedName>
        <fullName evidence="2">Uncharacterized protein</fullName>
    </submittedName>
</protein>
<proteinExistence type="predicted"/>
<accession>A0AAV7UHZ4</accession>
<feature type="compositionally biased region" description="Polar residues" evidence="1">
    <location>
        <begin position="17"/>
        <end position="33"/>
    </location>
</feature>
<organism evidence="2 3">
    <name type="scientific">Pleurodeles waltl</name>
    <name type="common">Iberian ribbed newt</name>
    <dbReference type="NCBI Taxonomy" id="8319"/>
    <lineage>
        <taxon>Eukaryota</taxon>
        <taxon>Metazoa</taxon>
        <taxon>Chordata</taxon>
        <taxon>Craniata</taxon>
        <taxon>Vertebrata</taxon>
        <taxon>Euteleostomi</taxon>
        <taxon>Amphibia</taxon>
        <taxon>Batrachia</taxon>
        <taxon>Caudata</taxon>
        <taxon>Salamandroidea</taxon>
        <taxon>Salamandridae</taxon>
        <taxon>Pleurodelinae</taxon>
        <taxon>Pleurodeles</taxon>
    </lineage>
</organism>
<feature type="compositionally biased region" description="Basic and acidic residues" evidence="1">
    <location>
        <begin position="46"/>
        <end position="60"/>
    </location>
</feature>
<dbReference type="Proteomes" id="UP001066276">
    <property type="component" value="Chromosome 3_1"/>
</dbReference>
<sequence>MTPHAPLLLLQGRGLMGSQTRSQACQAGTNTPVSLHDALEQKTGFQKKEDGTQKVTEGDHVSLNPKTNGGESFEERRNRRFGVRSGAQASRRGSPAHRTKGSWKRRSRGAERTPAEFSIRPCS</sequence>
<evidence type="ECO:0000256" key="1">
    <source>
        <dbReference type="SAM" id="MobiDB-lite"/>
    </source>
</evidence>
<feature type="compositionally biased region" description="Basic residues" evidence="1">
    <location>
        <begin position="94"/>
        <end position="107"/>
    </location>
</feature>
<dbReference type="EMBL" id="JANPWB010000005">
    <property type="protein sequence ID" value="KAJ1187238.1"/>
    <property type="molecule type" value="Genomic_DNA"/>
</dbReference>
<feature type="region of interest" description="Disordered" evidence="1">
    <location>
        <begin position="1"/>
        <end position="123"/>
    </location>
</feature>
<reference evidence="2" key="1">
    <citation type="journal article" date="2022" name="bioRxiv">
        <title>Sequencing and chromosome-scale assembly of the giantPleurodeles waltlgenome.</title>
        <authorList>
            <person name="Brown T."/>
            <person name="Elewa A."/>
            <person name="Iarovenko S."/>
            <person name="Subramanian E."/>
            <person name="Araus A.J."/>
            <person name="Petzold A."/>
            <person name="Susuki M."/>
            <person name="Suzuki K.-i.T."/>
            <person name="Hayashi T."/>
            <person name="Toyoda A."/>
            <person name="Oliveira C."/>
            <person name="Osipova E."/>
            <person name="Leigh N.D."/>
            <person name="Simon A."/>
            <person name="Yun M.H."/>
        </authorList>
    </citation>
    <scope>NUCLEOTIDE SEQUENCE</scope>
    <source>
        <strain evidence="2">20211129_DDA</strain>
        <tissue evidence="2">Liver</tissue>
    </source>
</reference>